<evidence type="ECO:0000256" key="1">
    <source>
        <dbReference type="SAM" id="MobiDB-lite"/>
    </source>
</evidence>
<feature type="region of interest" description="Disordered" evidence="1">
    <location>
        <begin position="1"/>
        <end position="163"/>
    </location>
</feature>
<sequence>MSANMFTQTPTTNLQRAAESKTRIPIPASPTPLRRQGSLRTKGDSDATRRLSCGGSPAASKDNCRPGRFSGKYTQSAANPPLKRGYSFMERGEQRVGNGGSGSTVPRRPDTVKIDPRHLGTLKGPTTPQSPSRIRSLSLSLSNTRLQSSPKSPSAVTISPNNSIDHEARNYSTTHLDYWDSESVTSIDSSVASCEHASVARNGTTFSGRSMK</sequence>
<gene>
    <name evidence="2" type="ORF">NQ317_015195</name>
</gene>
<feature type="compositionally biased region" description="Low complexity" evidence="1">
    <location>
        <begin position="130"/>
        <end position="149"/>
    </location>
</feature>
<accession>A0ABQ9JPU4</accession>
<feature type="compositionally biased region" description="Basic and acidic residues" evidence="1">
    <location>
        <begin position="107"/>
        <end position="118"/>
    </location>
</feature>
<dbReference type="Proteomes" id="UP001162164">
    <property type="component" value="Unassembled WGS sequence"/>
</dbReference>
<name>A0ABQ9JPU4_9CUCU</name>
<keyword evidence="3" id="KW-1185">Reference proteome</keyword>
<evidence type="ECO:0000313" key="3">
    <source>
        <dbReference type="Proteomes" id="UP001162164"/>
    </source>
</evidence>
<organism evidence="2 3">
    <name type="scientific">Molorchus minor</name>
    <dbReference type="NCBI Taxonomy" id="1323400"/>
    <lineage>
        <taxon>Eukaryota</taxon>
        <taxon>Metazoa</taxon>
        <taxon>Ecdysozoa</taxon>
        <taxon>Arthropoda</taxon>
        <taxon>Hexapoda</taxon>
        <taxon>Insecta</taxon>
        <taxon>Pterygota</taxon>
        <taxon>Neoptera</taxon>
        <taxon>Endopterygota</taxon>
        <taxon>Coleoptera</taxon>
        <taxon>Polyphaga</taxon>
        <taxon>Cucujiformia</taxon>
        <taxon>Chrysomeloidea</taxon>
        <taxon>Cerambycidae</taxon>
        <taxon>Lamiinae</taxon>
        <taxon>Monochamini</taxon>
        <taxon>Molorchus</taxon>
    </lineage>
</organism>
<comment type="caution">
    <text evidence="2">The sequence shown here is derived from an EMBL/GenBank/DDBJ whole genome shotgun (WGS) entry which is preliminary data.</text>
</comment>
<feature type="compositionally biased region" description="Polar residues" evidence="1">
    <location>
        <begin position="1"/>
        <end position="15"/>
    </location>
</feature>
<proteinExistence type="predicted"/>
<evidence type="ECO:0000313" key="2">
    <source>
        <dbReference type="EMBL" id="KAJ8979628.1"/>
    </source>
</evidence>
<reference evidence="2" key="1">
    <citation type="journal article" date="2023" name="Insect Mol. Biol.">
        <title>Genome sequencing provides insights into the evolution of gene families encoding plant cell wall-degrading enzymes in longhorned beetles.</title>
        <authorList>
            <person name="Shin N.R."/>
            <person name="Okamura Y."/>
            <person name="Kirsch R."/>
            <person name="Pauchet Y."/>
        </authorList>
    </citation>
    <scope>NUCLEOTIDE SEQUENCE</scope>
    <source>
        <strain evidence="2">MMC_N1</strain>
    </source>
</reference>
<dbReference type="EMBL" id="JAPWTJ010000325">
    <property type="protein sequence ID" value="KAJ8979628.1"/>
    <property type="molecule type" value="Genomic_DNA"/>
</dbReference>
<feature type="compositionally biased region" description="Polar residues" evidence="1">
    <location>
        <begin position="150"/>
        <end position="163"/>
    </location>
</feature>
<protein>
    <submittedName>
        <fullName evidence="2">Uncharacterized protein</fullName>
    </submittedName>
</protein>